<feature type="compositionally biased region" description="Pro residues" evidence="1">
    <location>
        <begin position="516"/>
        <end position="532"/>
    </location>
</feature>
<dbReference type="EMBL" id="JADGKB010000045">
    <property type="protein sequence ID" value="KAJ3256856.1"/>
    <property type="molecule type" value="Genomic_DNA"/>
</dbReference>
<protein>
    <submittedName>
        <fullName evidence="2">Uncharacterized protein</fullName>
    </submittedName>
</protein>
<dbReference type="InterPro" id="IPR014752">
    <property type="entry name" value="Arrestin-like_C"/>
</dbReference>
<feature type="compositionally biased region" description="Polar residues" evidence="1">
    <location>
        <begin position="485"/>
        <end position="497"/>
    </location>
</feature>
<reference evidence="2" key="1">
    <citation type="submission" date="2020-05" db="EMBL/GenBank/DDBJ databases">
        <title>Phylogenomic resolution of chytrid fungi.</title>
        <authorList>
            <person name="Stajich J.E."/>
            <person name="Amses K."/>
            <person name="Simmons R."/>
            <person name="Seto K."/>
            <person name="Myers J."/>
            <person name="Bonds A."/>
            <person name="Quandt C.A."/>
            <person name="Barry K."/>
            <person name="Liu P."/>
            <person name="Grigoriev I."/>
            <person name="Longcore J.E."/>
            <person name="James T.Y."/>
        </authorList>
    </citation>
    <scope>NUCLEOTIDE SEQUENCE</scope>
    <source>
        <strain evidence="2">PLAUS21</strain>
    </source>
</reference>
<feature type="compositionally biased region" description="Low complexity" evidence="1">
    <location>
        <begin position="475"/>
        <end position="484"/>
    </location>
</feature>
<name>A0AAD5Y2Z2_9FUNG</name>
<evidence type="ECO:0000313" key="2">
    <source>
        <dbReference type="EMBL" id="KAJ3256856.1"/>
    </source>
</evidence>
<evidence type="ECO:0000313" key="3">
    <source>
        <dbReference type="Proteomes" id="UP001210925"/>
    </source>
</evidence>
<evidence type="ECO:0000256" key="1">
    <source>
        <dbReference type="SAM" id="MobiDB-lite"/>
    </source>
</evidence>
<keyword evidence="3" id="KW-1185">Reference proteome</keyword>
<dbReference type="Proteomes" id="UP001210925">
    <property type="component" value="Unassembled WGS sequence"/>
</dbReference>
<sequence>MTTATVTILPLPGTDSLLEGYYGLEECQVRGIVRIHCSTVLEIHSLSVSISGTIETRFSDVLQTFDGNYRIKTLFLESVCLLDDFTLEPTSAYLDIPFVLTIPHHDPITPGFGPCSQLFPPSSTVLGGSGLSKYTGKTYYTVTAQLAKPSAFPWINNIIKTEVKLSPFYVYDPRLIPLLLHPEERRWKSHVGATPLEYDIEVGSSVYGPGDKIRFAYRMLVNSEAAMRGVRILRVNFALKEVHTVGEDRCCARDDLDFPIWGHGRPTRVRGSTEIVRWHRTEYSPSAESSTSYEQYFRNMSRSGKYDGLAIPDRVYPKGDGIYAEHEAYIQLPSYGGFVPTTARPIIPSDDHICREIRPRAAFVQVRHVISVCIELRFADRITIDGGCYLADVGKKECELMLEKEVEIMPTLDYNKVIGLEVWVPEYQEKDEYLKDQVTLTERAENDDTESDYSESPPYQAPIVPGKCPTIEYPSESSSLDSSSGLDTNSFKSSGLDTSEDETLSRQANAPHSRPDTPPLPVHPIPHTPPPNYSTALLDPSSAIIQDPHLIPVLNQASSNSPSMYDIYDDGAELELQERITQAMNDILI</sequence>
<feature type="region of interest" description="Disordered" evidence="1">
    <location>
        <begin position="442"/>
        <end position="533"/>
    </location>
</feature>
<gene>
    <name evidence="2" type="ORF">HK103_005100</name>
</gene>
<organism evidence="2 3">
    <name type="scientific">Boothiomyces macroporosus</name>
    <dbReference type="NCBI Taxonomy" id="261099"/>
    <lineage>
        <taxon>Eukaryota</taxon>
        <taxon>Fungi</taxon>
        <taxon>Fungi incertae sedis</taxon>
        <taxon>Chytridiomycota</taxon>
        <taxon>Chytridiomycota incertae sedis</taxon>
        <taxon>Chytridiomycetes</taxon>
        <taxon>Rhizophydiales</taxon>
        <taxon>Terramycetaceae</taxon>
        <taxon>Boothiomyces</taxon>
    </lineage>
</organism>
<dbReference type="Gene3D" id="2.60.40.640">
    <property type="match status" value="1"/>
</dbReference>
<dbReference type="AlphaFoldDB" id="A0AAD5Y2Z2"/>
<proteinExistence type="predicted"/>
<comment type="caution">
    <text evidence="2">The sequence shown here is derived from an EMBL/GenBank/DDBJ whole genome shotgun (WGS) entry which is preliminary data.</text>
</comment>
<accession>A0AAD5Y2Z2</accession>